<dbReference type="InterPro" id="IPR035418">
    <property type="entry name" value="AraC-bd_2"/>
</dbReference>
<keyword evidence="3" id="KW-0804">Transcription</keyword>
<keyword evidence="6" id="KW-1185">Reference proteome</keyword>
<dbReference type="Pfam" id="PF14525">
    <property type="entry name" value="AraC_binding_2"/>
    <property type="match status" value="1"/>
</dbReference>
<evidence type="ECO:0000259" key="4">
    <source>
        <dbReference type="PROSITE" id="PS01124"/>
    </source>
</evidence>
<evidence type="ECO:0000313" key="6">
    <source>
        <dbReference type="Proteomes" id="UP001169027"/>
    </source>
</evidence>
<dbReference type="SUPFAM" id="SSF46689">
    <property type="entry name" value="Homeodomain-like"/>
    <property type="match status" value="1"/>
</dbReference>
<comment type="caution">
    <text evidence="5">The sequence shown here is derived from an EMBL/GenBank/DDBJ whole genome shotgun (WGS) entry which is preliminary data.</text>
</comment>
<dbReference type="SMART" id="SM00342">
    <property type="entry name" value="HTH_ARAC"/>
    <property type="match status" value="1"/>
</dbReference>
<gene>
    <name evidence="5" type="ORF">Q2T77_25850</name>
</gene>
<keyword evidence="1" id="KW-0805">Transcription regulation</keyword>
<dbReference type="InterPro" id="IPR018060">
    <property type="entry name" value="HTH_AraC"/>
</dbReference>
<dbReference type="RefSeq" id="WP_301813513.1">
    <property type="nucleotide sequence ID" value="NZ_JAUJZH010000021.1"/>
</dbReference>
<dbReference type="Gene3D" id="1.10.10.60">
    <property type="entry name" value="Homeodomain-like"/>
    <property type="match status" value="1"/>
</dbReference>
<keyword evidence="2" id="KW-0238">DNA-binding</keyword>
<name>A0ABT8SBY4_9BURK</name>
<protein>
    <submittedName>
        <fullName evidence="5">Helix-turn-helix domain-containing protein</fullName>
    </submittedName>
</protein>
<dbReference type="Proteomes" id="UP001169027">
    <property type="component" value="Unassembled WGS sequence"/>
</dbReference>
<reference evidence="5" key="1">
    <citation type="submission" date="2023-06" db="EMBL/GenBank/DDBJ databases">
        <authorList>
            <person name="Jiang Y."/>
            <person name="Liu Q."/>
        </authorList>
    </citation>
    <scope>NUCLEOTIDE SEQUENCE</scope>
    <source>
        <strain evidence="5">CGMCC 1.12090</strain>
    </source>
</reference>
<evidence type="ECO:0000256" key="1">
    <source>
        <dbReference type="ARBA" id="ARBA00023015"/>
    </source>
</evidence>
<evidence type="ECO:0000256" key="2">
    <source>
        <dbReference type="ARBA" id="ARBA00023125"/>
    </source>
</evidence>
<dbReference type="InterPro" id="IPR020449">
    <property type="entry name" value="Tscrpt_reg_AraC-type_HTH"/>
</dbReference>
<sequence>MIEPDATSAALSSWTTRDIHRTDVTDAWQAVLTDNYGPWQVHRTVAPQFTANVKNRNFCGVRVVECVCDPCTGRRLPQLIAKDDQAYIGVQITKAGSEKFQIGSDVVEVGPGDLLIWTSDQPMEFTVIEKLHKVSLVLPWNAVQDRLPRGARFNGTMIDSRRGIGAVLFGHVATLAEQMDVLGDTDQAAVRRATLELLSAAMNHRVDAPPQGLAKRYLKQLQDYVLLNLQDEKMTPTSIAAANRMSPRYVHMLFAQTGASVSSWIKAQRLARCGEDLRSRAYRDTGVAEIAYAWGFSDPTHFSRAFKQQFGMNPREYRERARSDTMK</sequence>
<dbReference type="PANTHER" id="PTHR46796:SF6">
    <property type="entry name" value="ARAC SUBFAMILY"/>
    <property type="match status" value="1"/>
</dbReference>
<evidence type="ECO:0000313" key="5">
    <source>
        <dbReference type="EMBL" id="MDO1535712.1"/>
    </source>
</evidence>
<feature type="domain" description="HTH araC/xylS-type" evidence="4">
    <location>
        <begin position="219"/>
        <end position="320"/>
    </location>
</feature>
<proteinExistence type="predicted"/>
<dbReference type="PRINTS" id="PR00032">
    <property type="entry name" value="HTHARAC"/>
</dbReference>
<dbReference type="EMBL" id="JAUKVY010000021">
    <property type="protein sequence ID" value="MDO1535712.1"/>
    <property type="molecule type" value="Genomic_DNA"/>
</dbReference>
<dbReference type="PROSITE" id="PS01124">
    <property type="entry name" value="HTH_ARAC_FAMILY_2"/>
    <property type="match status" value="1"/>
</dbReference>
<accession>A0ABT8SBY4</accession>
<dbReference type="InterPro" id="IPR009057">
    <property type="entry name" value="Homeodomain-like_sf"/>
</dbReference>
<organism evidence="5 6">
    <name type="scientific">Variovorax ginsengisoli</name>
    <dbReference type="NCBI Taxonomy" id="363844"/>
    <lineage>
        <taxon>Bacteria</taxon>
        <taxon>Pseudomonadati</taxon>
        <taxon>Pseudomonadota</taxon>
        <taxon>Betaproteobacteria</taxon>
        <taxon>Burkholderiales</taxon>
        <taxon>Comamonadaceae</taxon>
        <taxon>Variovorax</taxon>
    </lineage>
</organism>
<dbReference type="Pfam" id="PF12833">
    <property type="entry name" value="HTH_18"/>
    <property type="match status" value="1"/>
</dbReference>
<dbReference type="PANTHER" id="PTHR46796">
    <property type="entry name" value="HTH-TYPE TRANSCRIPTIONAL ACTIVATOR RHAS-RELATED"/>
    <property type="match status" value="1"/>
</dbReference>
<dbReference type="InterPro" id="IPR050204">
    <property type="entry name" value="AraC_XylS_family_regulators"/>
</dbReference>
<evidence type="ECO:0000256" key="3">
    <source>
        <dbReference type="ARBA" id="ARBA00023163"/>
    </source>
</evidence>